<proteinExistence type="predicted"/>
<keyword evidence="5" id="KW-1185">Reference proteome</keyword>
<evidence type="ECO:0000256" key="1">
    <source>
        <dbReference type="ARBA" id="ARBA00022723"/>
    </source>
</evidence>
<organism evidence="4 5">
    <name type="scientific">Herbidospora galbida</name>
    <dbReference type="NCBI Taxonomy" id="2575442"/>
    <lineage>
        <taxon>Bacteria</taxon>
        <taxon>Bacillati</taxon>
        <taxon>Actinomycetota</taxon>
        <taxon>Actinomycetes</taxon>
        <taxon>Streptosporangiales</taxon>
        <taxon>Streptosporangiaceae</taxon>
        <taxon>Herbidospora</taxon>
    </lineage>
</organism>
<dbReference type="SUPFAM" id="SSF88713">
    <property type="entry name" value="Glycoside hydrolase/deacetylase"/>
    <property type="match status" value="1"/>
</dbReference>
<keyword evidence="1" id="KW-0479">Metal-binding</keyword>
<accession>A0A4V5UXI5</accession>
<reference evidence="4 5" key="1">
    <citation type="submission" date="2019-04" db="EMBL/GenBank/DDBJ databases">
        <title>Herbidospora sp. NEAU-GS14.nov., a novel actinomycete isolated from soil.</title>
        <authorList>
            <person name="Han L."/>
        </authorList>
    </citation>
    <scope>NUCLEOTIDE SEQUENCE [LARGE SCALE GENOMIC DNA]</scope>
    <source>
        <strain evidence="4 5">NEAU-GS14</strain>
    </source>
</reference>
<evidence type="ECO:0000259" key="3">
    <source>
        <dbReference type="PROSITE" id="PS51677"/>
    </source>
</evidence>
<gene>
    <name evidence="4" type="ORF">FDA94_35190</name>
</gene>
<dbReference type="PROSITE" id="PS51677">
    <property type="entry name" value="NODB"/>
    <property type="match status" value="1"/>
</dbReference>
<name>A0A4V5UXI5_9ACTN</name>
<evidence type="ECO:0000313" key="5">
    <source>
        <dbReference type="Proteomes" id="UP000308705"/>
    </source>
</evidence>
<dbReference type="Gene3D" id="3.20.20.370">
    <property type="entry name" value="Glycoside hydrolase/deacetylase"/>
    <property type="match status" value="1"/>
</dbReference>
<dbReference type="GO" id="GO:0016810">
    <property type="term" value="F:hydrolase activity, acting on carbon-nitrogen (but not peptide) bonds"/>
    <property type="evidence" value="ECO:0007669"/>
    <property type="project" value="InterPro"/>
</dbReference>
<dbReference type="InterPro" id="IPR011330">
    <property type="entry name" value="Glyco_hydro/deAcase_b/a-brl"/>
</dbReference>
<feature type="domain" description="NodB homology" evidence="3">
    <location>
        <begin position="45"/>
        <end position="221"/>
    </location>
</feature>
<dbReference type="Pfam" id="PF01522">
    <property type="entry name" value="Polysacc_deac_1"/>
    <property type="match status" value="1"/>
</dbReference>
<dbReference type="RefSeq" id="WP_137251366.1">
    <property type="nucleotide sequence ID" value="NZ_SZQA01000054.1"/>
</dbReference>
<protein>
    <submittedName>
        <fullName evidence="4">Polysaccharide deacetylase family protein</fullName>
    </submittedName>
</protein>
<sequence length="242" mass="27029">MVNTPPVHAKTPDPDLLNRKLTLAQPDFPRVPFPPIRRVDCAKAKCVALTFDDGPGAETGKVLNHLARHQAKATFYVLGKLVTPESAPVLKRMVAEGHELGNHSWDHAMLSGLSRHGVDRQLARTQQVVRKITGVRMRTMRPPYGATSKMVGEVSKVHGLAQIIWSVDTQDWLVRKPDRIVRRTATAKPGEVILLHDIHESTVRSVPRLLDALDKKGYVYVTISELFGEMAPGKKYFDNRPE</sequence>
<dbReference type="OrthoDB" id="3521160at2"/>
<dbReference type="EMBL" id="SZQA01000054">
    <property type="protein sequence ID" value="TKK80793.1"/>
    <property type="molecule type" value="Genomic_DNA"/>
</dbReference>
<dbReference type="PANTHER" id="PTHR10587">
    <property type="entry name" value="GLYCOSYL TRANSFERASE-RELATED"/>
    <property type="match status" value="1"/>
</dbReference>
<evidence type="ECO:0000313" key="4">
    <source>
        <dbReference type="EMBL" id="TKK80793.1"/>
    </source>
</evidence>
<dbReference type="GO" id="GO:0005975">
    <property type="term" value="P:carbohydrate metabolic process"/>
    <property type="evidence" value="ECO:0007669"/>
    <property type="project" value="InterPro"/>
</dbReference>
<dbReference type="InterPro" id="IPR050248">
    <property type="entry name" value="Polysacc_deacetylase_ArnD"/>
</dbReference>
<dbReference type="GO" id="GO:0016020">
    <property type="term" value="C:membrane"/>
    <property type="evidence" value="ECO:0007669"/>
    <property type="project" value="TreeGrafter"/>
</dbReference>
<dbReference type="PANTHER" id="PTHR10587:SF133">
    <property type="entry name" value="CHITIN DEACETYLASE 1-RELATED"/>
    <property type="match status" value="1"/>
</dbReference>
<dbReference type="InterPro" id="IPR002509">
    <property type="entry name" value="NODB_dom"/>
</dbReference>
<dbReference type="GO" id="GO:0046872">
    <property type="term" value="F:metal ion binding"/>
    <property type="evidence" value="ECO:0007669"/>
    <property type="project" value="UniProtKB-KW"/>
</dbReference>
<dbReference type="Proteomes" id="UP000308705">
    <property type="component" value="Unassembled WGS sequence"/>
</dbReference>
<comment type="caution">
    <text evidence="4">The sequence shown here is derived from an EMBL/GenBank/DDBJ whole genome shotgun (WGS) entry which is preliminary data.</text>
</comment>
<evidence type="ECO:0000256" key="2">
    <source>
        <dbReference type="ARBA" id="ARBA00022801"/>
    </source>
</evidence>
<keyword evidence="2" id="KW-0378">Hydrolase</keyword>
<dbReference type="AlphaFoldDB" id="A0A4V5UXI5"/>